<evidence type="ECO:0000259" key="1">
    <source>
        <dbReference type="Pfam" id="PF11926"/>
    </source>
</evidence>
<evidence type="ECO:0000313" key="3">
    <source>
        <dbReference type="Proteomes" id="UP000607653"/>
    </source>
</evidence>
<proteinExistence type="predicted"/>
<dbReference type="EMBL" id="DUZY01000003">
    <property type="protein sequence ID" value="DAD30414.1"/>
    <property type="molecule type" value="Genomic_DNA"/>
</dbReference>
<feature type="domain" description="DUF3444" evidence="1">
    <location>
        <begin position="76"/>
        <end position="263"/>
    </location>
</feature>
<dbReference type="AlphaFoldDB" id="A0A822Y8M5"/>
<accession>A0A822Y8M5</accession>
<name>A0A822Y8M5_NELNU</name>
<organism evidence="2 3">
    <name type="scientific">Nelumbo nucifera</name>
    <name type="common">Sacred lotus</name>
    <dbReference type="NCBI Taxonomy" id="4432"/>
    <lineage>
        <taxon>Eukaryota</taxon>
        <taxon>Viridiplantae</taxon>
        <taxon>Streptophyta</taxon>
        <taxon>Embryophyta</taxon>
        <taxon>Tracheophyta</taxon>
        <taxon>Spermatophyta</taxon>
        <taxon>Magnoliopsida</taxon>
        <taxon>Proteales</taxon>
        <taxon>Nelumbonaceae</taxon>
        <taxon>Nelumbo</taxon>
    </lineage>
</organism>
<keyword evidence="3" id="KW-1185">Reference proteome</keyword>
<dbReference type="Pfam" id="PF11926">
    <property type="entry name" value="DUF3444"/>
    <property type="match status" value="1"/>
</dbReference>
<dbReference type="PANTHER" id="PTHR47374:SF10">
    <property type="entry name" value="HEAT SHOCK N-TERMINAL DOMAIN-CONTAINING PROTEIN, PUTATIVE-RELATED"/>
    <property type="match status" value="1"/>
</dbReference>
<protein>
    <recommendedName>
        <fullName evidence="1">DUF3444 domain-containing protein</fullName>
    </recommendedName>
</protein>
<evidence type="ECO:0000313" key="2">
    <source>
        <dbReference type="EMBL" id="DAD30414.1"/>
    </source>
</evidence>
<comment type="caution">
    <text evidence="2">The sequence shown here is derived from an EMBL/GenBank/DDBJ whole genome shotgun (WGS) entry which is preliminary data.</text>
</comment>
<dbReference type="InterPro" id="IPR024593">
    <property type="entry name" value="DUF3444"/>
</dbReference>
<sequence length="290" mass="33784">MFSHKVPAFRFMGGEMDGIVDGTFELDPMALPDDLVNPECPNDMNSSNWLAILPHANFSAPLIGPYPENQSLKPSWSEQDFTRGQIWAVYSGTDFTPRQYARINDVVLVNQVCVTFLEPQPVLDHEIQWHRENLPIVSGIFKVGRTTLNLEMSWFSHSVKCQRSMTKPFYKIYPMKGEIWAMYKNWNNKWKQSDYKSYQCWIVEILSDFTEEKCMRIVRLVEVKGCMTFFQRQRYDDFELTRTVSQADMLAFSHRIPAFRVPGVRKYSIPEASWHLEPDALPPKLSNMCS</sequence>
<gene>
    <name evidence="2" type="ORF">HUJ06_009265</name>
</gene>
<dbReference type="PANTHER" id="PTHR47374">
    <property type="entry name" value="ENDOSOME ANTIGEN-LIKE PROTEIN, PUTATIVE (DUF3444)-RELATED"/>
    <property type="match status" value="1"/>
</dbReference>
<dbReference type="Proteomes" id="UP000607653">
    <property type="component" value="Unassembled WGS sequence"/>
</dbReference>
<reference evidence="2 3" key="1">
    <citation type="journal article" date="2020" name="Mol. Biol. Evol.">
        <title>Distinct Expression and Methylation Patterns for Genes with Different Fates following a Single Whole-Genome Duplication in Flowering Plants.</title>
        <authorList>
            <person name="Shi T."/>
            <person name="Rahmani R.S."/>
            <person name="Gugger P.F."/>
            <person name="Wang M."/>
            <person name="Li H."/>
            <person name="Zhang Y."/>
            <person name="Li Z."/>
            <person name="Wang Q."/>
            <person name="Van de Peer Y."/>
            <person name="Marchal K."/>
            <person name="Chen J."/>
        </authorList>
    </citation>
    <scope>NUCLEOTIDE SEQUENCE [LARGE SCALE GENOMIC DNA]</scope>
    <source>
        <tissue evidence="2">Leaf</tissue>
    </source>
</reference>